<dbReference type="PANTHER" id="PTHR11691:SF62">
    <property type="entry name" value="INTERFERON PHI 2-RELATED"/>
    <property type="match status" value="1"/>
</dbReference>
<evidence type="ECO:0000256" key="7">
    <source>
        <dbReference type="SAM" id="SignalP"/>
    </source>
</evidence>
<dbReference type="AlphaFoldDB" id="A0A8C9RLB7"/>
<keyword evidence="9" id="KW-1185">Reference proteome</keyword>
<sequence length="175" mass="20021">GSSPMSLWVCVILCVSHTTSLPITCQLNGNLVKRSHELLRSMGGPFPRKCIKDNVMVPFPAVAFRSDGTDVLTMLINETFSSITSLFGDRDLPAEWEPKALEDFQSEVYRLSDDLGHCAKSHFLERAKLVETYFDKLDTTLQEKNYSFCAWEIVRKELERTLRFIVEHSADFLWP</sequence>
<dbReference type="Gene3D" id="1.20.1250.10">
    <property type="match status" value="1"/>
</dbReference>
<dbReference type="SUPFAM" id="SSF47266">
    <property type="entry name" value="4-helical cytokines"/>
    <property type="match status" value="1"/>
</dbReference>
<proteinExistence type="inferred from homology"/>
<organism evidence="8 9">
    <name type="scientific">Scleropages formosus</name>
    <name type="common">Asian bonytongue</name>
    <name type="synonym">Osteoglossum formosum</name>
    <dbReference type="NCBI Taxonomy" id="113540"/>
    <lineage>
        <taxon>Eukaryota</taxon>
        <taxon>Metazoa</taxon>
        <taxon>Chordata</taxon>
        <taxon>Craniata</taxon>
        <taxon>Vertebrata</taxon>
        <taxon>Euteleostomi</taxon>
        <taxon>Actinopterygii</taxon>
        <taxon>Neopterygii</taxon>
        <taxon>Teleostei</taxon>
        <taxon>Osteoglossocephala</taxon>
        <taxon>Osteoglossomorpha</taxon>
        <taxon>Osteoglossiformes</taxon>
        <taxon>Osteoglossidae</taxon>
        <taxon>Scleropages</taxon>
    </lineage>
</organism>
<comment type="similarity">
    <text evidence="6">Belongs to the alpha/beta interferon family.</text>
</comment>
<evidence type="ECO:0000256" key="1">
    <source>
        <dbReference type="ARBA" id="ARBA00004613"/>
    </source>
</evidence>
<keyword evidence="5" id="KW-1015">Disulfide bond</keyword>
<dbReference type="PANTHER" id="PTHR11691">
    <property type="entry name" value="TYPE I INTERFERON"/>
    <property type="match status" value="1"/>
</dbReference>
<evidence type="ECO:0000256" key="6">
    <source>
        <dbReference type="RuleBase" id="RU000436"/>
    </source>
</evidence>
<feature type="signal peptide" evidence="7">
    <location>
        <begin position="1"/>
        <end position="20"/>
    </location>
</feature>
<evidence type="ECO:0000256" key="5">
    <source>
        <dbReference type="ARBA" id="ARBA00023157"/>
    </source>
</evidence>
<dbReference type="InterPro" id="IPR009079">
    <property type="entry name" value="4_helix_cytokine-like_core"/>
</dbReference>
<dbReference type="Pfam" id="PF00143">
    <property type="entry name" value="Interferon"/>
    <property type="match status" value="1"/>
</dbReference>
<evidence type="ECO:0000256" key="4">
    <source>
        <dbReference type="ARBA" id="ARBA00023118"/>
    </source>
</evidence>
<keyword evidence="7" id="KW-0732">Signal</keyword>
<feature type="chain" id="PRO_5034878320" evidence="7">
    <location>
        <begin position="21"/>
        <end position="175"/>
    </location>
</feature>
<keyword evidence="3" id="KW-0964">Secreted</keyword>
<evidence type="ECO:0000256" key="3">
    <source>
        <dbReference type="ARBA" id="ARBA00022525"/>
    </source>
</evidence>
<dbReference type="GO" id="GO:0005125">
    <property type="term" value="F:cytokine activity"/>
    <property type="evidence" value="ECO:0007669"/>
    <property type="project" value="UniProtKB-KW"/>
</dbReference>
<dbReference type="PRINTS" id="PR00266">
    <property type="entry name" value="INTERFERONAB"/>
</dbReference>
<gene>
    <name evidence="8" type="primary">LOC108924755</name>
</gene>
<reference evidence="8 9" key="1">
    <citation type="submission" date="2019-04" db="EMBL/GenBank/DDBJ databases">
        <authorList>
            <consortium name="Wellcome Sanger Institute Data Sharing"/>
        </authorList>
    </citation>
    <scope>NUCLEOTIDE SEQUENCE [LARGE SCALE GENOMIC DNA]</scope>
</reference>
<dbReference type="Ensembl" id="ENSSFOT00015014418.2">
    <property type="protein sequence ID" value="ENSSFOP00015014246.2"/>
    <property type="gene ID" value="ENSSFOG00015009185.2"/>
</dbReference>
<keyword evidence="2 6" id="KW-0202">Cytokine</keyword>
<dbReference type="GeneTree" id="ENSGT00990000204048"/>
<dbReference type="GO" id="GO:0051607">
    <property type="term" value="P:defense response to virus"/>
    <property type="evidence" value="ECO:0007669"/>
    <property type="project" value="UniProtKB-KW"/>
</dbReference>
<dbReference type="Proteomes" id="UP000694397">
    <property type="component" value="Chromosome 3"/>
</dbReference>
<evidence type="ECO:0000313" key="8">
    <source>
        <dbReference type="Ensembl" id="ENSSFOP00015014246.2"/>
    </source>
</evidence>
<evidence type="ECO:0000313" key="9">
    <source>
        <dbReference type="Proteomes" id="UP000694397"/>
    </source>
</evidence>
<evidence type="ECO:0000256" key="2">
    <source>
        <dbReference type="ARBA" id="ARBA00022514"/>
    </source>
</evidence>
<reference evidence="8" key="2">
    <citation type="submission" date="2025-08" db="UniProtKB">
        <authorList>
            <consortium name="Ensembl"/>
        </authorList>
    </citation>
    <scope>IDENTIFICATION</scope>
</reference>
<comment type="subcellular location">
    <subcellularLocation>
        <location evidence="1">Secreted</location>
    </subcellularLocation>
</comment>
<dbReference type="GO" id="GO:0005126">
    <property type="term" value="F:cytokine receptor binding"/>
    <property type="evidence" value="ECO:0007669"/>
    <property type="project" value="InterPro"/>
</dbReference>
<accession>A0A8C9RLB7</accession>
<dbReference type="SMART" id="SM00076">
    <property type="entry name" value="IFabd"/>
    <property type="match status" value="1"/>
</dbReference>
<keyword evidence="4 6" id="KW-0051">Antiviral defense</keyword>
<dbReference type="GO" id="GO:0005615">
    <property type="term" value="C:extracellular space"/>
    <property type="evidence" value="ECO:0007669"/>
    <property type="project" value="UniProtKB-KW"/>
</dbReference>
<reference evidence="8" key="3">
    <citation type="submission" date="2025-09" db="UniProtKB">
        <authorList>
            <consortium name="Ensembl"/>
        </authorList>
    </citation>
    <scope>IDENTIFICATION</scope>
</reference>
<dbReference type="InterPro" id="IPR000471">
    <property type="entry name" value="Interferon_alpha/beta/delta"/>
</dbReference>
<name>A0A8C9RLB7_SCLFO</name>
<protein>
    <submittedName>
        <fullName evidence="8">Uncharacterized protein</fullName>
    </submittedName>
</protein>
<dbReference type="OrthoDB" id="8922121at2759"/>